<reference evidence="4 5" key="1">
    <citation type="submission" date="2019-02" db="EMBL/GenBank/DDBJ databases">
        <title>Deep-cultivation of Planctomycetes and their phenomic and genomic characterization uncovers novel biology.</title>
        <authorList>
            <person name="Wiegand S."/>
            <person name="Jogler M."/>
            <person name="Boedeker C."/>
            <person name="Pinto D."/>
            <person name="Vollmers J."/>
            <person name="Rivas-Marin E."/>
            <person name="Kohn T."/>
            <person name="Peeters S.H."/>
            <person name="Heuer A."/>
            <person name="Rast P."/>
            <person name="Oberbeckmann S."/>
            <person name="Bunk B."/>
            <person name="Jeske O."/>
            <person name="Meyerdierks A."/>
            <person name="Storesund J.E."/>
            <person name="Kallscheuer N."/>
            <person name="Luecker S."/>
            <person name="Lage O.M."/>
            <person name="Pohl T."/>
            <person name="Merkel B.J."/>
            <person name="Hornburger P."/>
            <person name="Mueller R.-W."/>
            <person name="Bruemmer F."/>
            <person name="Labrenz M."/>
            <person name="Spormann A.M."/>
            <person name="Op den Camp H."/>
            <person name="Overmann J."/>
            <person name="Amann R."/>
            <person name="Jetten M.S.M."/>
            <person name="Mascher T."/>
            <person name="Medema M.H."/>
            <person name="Devos D.P."/>
            <person name="Kaster A.-K."/>
            <person name="Ovreas L."/>
            <person name="Rohde M."/>
            <person name="Galperin M.Y."/>
            <person name="Jogler C."/>
        </authorList>
    </citation>
    <scope>NUCLEOTIDE SEQUENCE [LARGE SCALE GENOMIC DNA]</scope>
    <source>
        <strain evidence="4 5">V22</strain>
    </source>
</reference>
<dbReference type="PANTHER" id="PTHR38478">
    <property type="entry name" value="PEPTIDASE M1A AND M12B"/>
    <property type="match status" value="1"/>
</dbReference>
<name>A0A517T7N9_9PLAN</name>
<keyword evidence="5" id="KW-1185">Reference proteome</keyword>
<evidence type="ECO:0000259" key="2">
    <source>
        <dbReference type="Pfam" id="PF16313"/>
    </source>
</evidence>
<dbReference type="InterPro" id="IPR034032">
    <property type="entry name" value="Zn_MMP-like_bac"/>
</dbReference>
<dbReference type="SUPFAM" id="SSF55486">
    <property type="entry name" value="Metalloproteases ('zincins'), catalytic domain"/>
    <property type="match status" value="1"/>
</dbReference>
<feature type="domain" description="DUF5117" evidence="3">
    <location>
        <begin position="96"/>
        <end position="264"/>
    </location>
</feature>
<gene>
    <name evidence="4" type="ORF">V22_16250</name>
</gene>
<dbReference type="Proteomes" id="UP000319976">
    <property type="component" value="Chromosome"/>
</dbReference>
<accession>A0A517T7N9</accession>
<feature type="domain" description="EcxA zinc-binding" evidence="2">
    <location>
        <begin position="513"/>
        <end position="830"/>
    </location>
</feature>
<evidence type="ECO:0000313" key="4">
    <source>
        <dbReference type="EMBL" id="QDT64391.1"/>
    </source>
</evidence>
<evidence type="ECO:0008006" key="6">
    <source>
        <dbReference type="Google" id="ProtNLM"/>
    </source>
</evidence>
<dbReference type="KEGG" id="chya:V22_16250"/>
<dbReference type="InterPro" id="IPR024079">
    <property type="entry name" value="MetalloPept_cat_dom_sf"/>
</dbReference>
<dbReference type="PANTHER" id="PTHR38478:SF1">
    <property type="entry name" value="ZINC DEPENDENT METALLOPROTEASE DOMAIN LIPOPROTEIN"/>
    <property type="match status" value="1"/>
</dbReference>
<dbReference type="AlphaFoldDB" id="A0A517T7N9"/>
<evidence type="ECO:0000256" key="1">
    <source>
        <dbReference type="SAM" id="SignalP"/>
    </source>
</evidence>
<dbReference type="CDD" id="cd04276">
    <property type="entry name" value="ZnMc_MMP_like_2"/>
    <property type="match status" value="1"/>
</dbReference>
<dbReference type="OrthoDB" id="9776599at2"/>
<dbReference type="RefSeq" id="WP_145261514.1">
    <property type="nucleotide sequence ID" value="NZ_CP036316.1"/>
</dbReference>
<dbReference type="InterPro" id="IPR033413">
    <property type="entry name" value="DUF5117"/>
</dbReference>
<feature type="signal peptide" evidence="1">
    <location>
        <begin position="1"/>
        <end position="27"/>
    </location>
</feature>
<organism evidence="4 5">
    <name type="scientific">Calycomorphotria hydatis</name>
    <dbReference type="NCBI Taxonomy" id="2528027"/>
    <lineage>
        <taxon>Bacteria</taxon>
        <taxon>Pseudomonadati</taxon>
        <taxon>Planctomycetota</taxon>
        <taxon>Planctomycetia</taxon>
        <taxon>Planctomycetales</taxon>
        <taxon>Planctomycetaceae</taxon>
        <taxon>Calycomorphotria</taxon>
    </lineage>
</organism>
<evidence type="ECO:0000313" key="5">
    <source>
        <dbReference type="Proteomes" id="UP000319976"/>
    </source>
</evidence>
<dbReference type="EMBL" id="CP036316">
    <property type="protein sequence ID" value="QDT64391.1"/>
    <property type="molecule type" value="Genomic_DNA"/>
</dbReference>
<keyword evidence="1" id="KW-0732">Signal</keyword>
<evidence type="ECO:0000259" key="3">
    <source>
        <dbReference type="Pfam" id="PF17148"/>
    </source>
</evidence>
<dbReference type="Pfam" id="PF17148">
    <property type="entry name" value="DUF5117"/>
    <property type="match status" value="1"/>
</dbReference>
<sequence length="952" mass="106882" precursor="true">MSLCSIRLFVGLAMLPATLFVAPAAFADQPDYPPHAEVLKDYDKVVSTADGKKSLWTIYTRKKDQQVFLELPSNYKSQKYFVALTVASGDLFAGLQVDDMYVYWREYNNKLALIRPNVAVRSTGDAESKASVKRLFTDQVLLQVPIVTKGPGGGPVIDGDELFVENSGLFFGPGVMNRQLRGLYTIKNAKAFPENIELAFEQANQSGRLQTLHYSISVIPNNPGYKPRAADSRIGYFTTAYDDLGIYNDEEVRTRYINRWHLEKADDDLKLSPPKKPIVFYIEHTTPIRYRRWVREGILSWNKAFENVGLSNAIEVYYQDAASGAHMEKDPEDVRYNFVRWLNNNIGTAVGPSRVNPMTGEILDADIVLTDGWIRHFKFQFEDMLPQITTEGFGAETLSWLAEHPNWDPRVRLQNPSDRPRVAAQIRRQAMQPLGGHAAGSRQTTMMGDDEFDGLIGRTTQVNGLCLAASGMAYDMAIMRMHLASLGLLSKDPVEAGKPKKEDDEEESLIDGMPEKFVGPLLAHLVAHEVGHTLGLRHNFKASSLYDLDEVNSKEYDRSKPLASSVMDYISTNVRLESGDIQGPYSMNTIGPYDEWAIEYGYSFDSKLDPILERVSEPELQYGTDEDTTGPDPLARRYDFGKDPLKYANEQYALAEYHRERLLEDYVDKGKPWSKARQGYGLTLSLQFRAISMMANWIGGAHVYRDKKGDPGERAPIEVVSAEKQRDALEFVMTHAFRDEAFGLSPEVLRHLTMEKWLDGDDWASAFQDATWPVHDRIMSLQASTLTMLMNPTTLRRVYDNEFMVPVEDDAVTLAELMSAIQGEVWSEILAEDVGKSDAEFSARKPMISSLRRNLQSEHLSRLVDLMLPGSGIGAASKPISNLAQQQLRTLLDEIKACQEQAGDKLDPYTAAHLADSAEVIRRALESEIIYNANDLKGGGGVMRLIIGDEQE</sequence>
<protein>
    <recommendedName>
        <fullName evidence="6">DUF5117 domain-containing protein</fullName>
    </recommendedName>
</protein>
<dbReference type="InterPro" id="IPR032534">
    <property type="entry name" value="EcxA_zinc-bd"/>
</dbReference>
<proteinExistence type="predicted"/>
<dbReference type="GO" id="GO:0008237">
    <property type="term" value="F:metallopeptidase activity"/>
    <property type="evidence" value="ECO:0007669"/>
    <property type="project" value="InterPro"/>
</dbReference>
<feature type="chain" id="PRO_5021790841" description="DUF5117 domain-containing protein" evidence="1">
    <location>
        <begin position="28"/>
        <end position="952"/>
    </location>
</feature>
<dbReference type="Pfam" id="PF16313">
    <property type="entry name" value="DUF4953"/>
    <property type="match status" value="1"/>
</dbReference>
<dbReference type="Gene3D" id="3.40.390.10">
    <property type="entry name" value="Collagenase (Catalytic Domain)"/>
    <property type="match status" value="1"/>
</dbReference>